<feature type="region of interest" description="Disordered" evidence="2">
    <location>
        <begin position="856"/>
        <end position="895"/>
    </location>
</feature>
<evidence type="ECO:0000256" key="1">
    <source>
        <dbReference type="SAM" id="Coils"/>
    </source>
</evidence>
<feature type="compositionally biased region" description="Basic and acidic residues" evidence="2">
    <location>
        <begin position="104"/>
        <end position="114"/>
    </location>
</feature>
<gene>
    <name evidence="3" type="ORF">C4N9_20095</name>
</gene>
<accession>A0A2U2C4E6</accession>
<feature type="compositionally biased region" description="Low complexity" evidence="2">
    <location>
        <begin position="115"/>
        <end position="132"/>
    </location>
</feature>
<feature type="region of interest" description="Disordered" evidence="2">
    <location>
        <begin position="218"/>
        <end position="240"/>
    </location>
</feature>
<feature type="compositionally biased region" description="Low complexity" evidence="2">
    <location>
        <begin position="880"/>
        <end position="890"/>
    </location>
</feature>
<feature type="compositionally biased region" description="Basic and acidic residues" evidence="2">
    <location>
        <begin position="705"/>
        <end position="724"/>
    </location>
</feature>
<feature type="compositionally biased region" description="Basic and acidic residues" evidence="2">
    <location>
        <begin position="586"/>
        <end position="625"/>
    </location>
</feature>
<name>A0A2U2C4E6_9RHOB</name>
<organism evidence="3 4">
    <name type="scientific">Pararhodobacter marinus</name>
    <dbReference type="NCBI Taxonomy" id="2184063"/>
    <lineage>
        <taxon>Bacteria</taxon>
        <taxon>Pseudomonadati</taxon>
        <taxon>Pseudomonadota</taxon>
        <taxon>Alphaproteobacteria</taxon>
        <taxon>Rhodobacterales</taxon>
        <taxon>Paracoccaceae</taxon>
        <taxon>Pararhodobacter</taxon>
    </lineage>
</organism>
<feature type="compositionally biased region" description="Low complexity" evidence="2">
    <location>
        <begin position="268"/>
        <end position="277"/>
    </location>
</feature>
<evidence type="ECO:0008006" key="5">
    <source>
        <dbReference type="Google" id="ProtNLM"/>
    </source>
</evidence>
<sequence>MVGPSKILTVSYGTFSCTLEGFDEPFSTMKAIAEYFRDLAAEDRYFGAEPPTPDAEMLHKIAEREIKRRVEASIQENGVVLRPQIEAAQAEEEQSEQDPAEESSEGRPDGEAPRHAASARTLAAADAVEAAASRGDSQAEAGMDESGQLGDISAKLQRIRAAVAQVRAAEEQDAPQESLKDAVQTAIHAEDDDDAGAQGEWDAPEALVDTPVELQANQPGADTETLAQSASFEAEQTEASTPWAAEGWIDTAWEQGPAAPAFEPETVSQDGWSQDDGQGPDGGWQDESVSGAAPYPAPQNAYFGDNQVYADRQFDAGQSAPAMSDATGYAASYEPAPFDAAPLYGSMEELADETADGDAAAEEAARIEAERLDAERLEAERLEAARLEAERVAAEEAARLEAERLATEEAARLEAERLAAEEAARLEAERLAAEEAARLEAERLAAEEAARLEAERLAAEEAARLEAERLAAEEAARLEAERLAAEEAARLEAERLAAEEAARLEAERLAKEETDRLEAERRAAEEAARLEDERQAAAVAARLAEEGSMSDIEMSDDLPGEEEVVAAEAARLAHERDAAFENAPEASDKKDESTEGRDDESERFAAERQRLEAQIRAELAARDNWGDAAAPKADAETPAAPRQGRRVVIVRPGPRPAAQARPEPEQAPEPARPDSTESVRATMAAFAEDGFADEEALTEAPSAAEQKDDAVPAAEAHADTRTGVEDGAENGAENGAEDEDDDIEARVARALGDTGLAAEEEAALVAELAAVERESETARRAESERRALLRGEAADAAVDRLIIQADTELSNEDAQRRQSTLSHLKAAVIATRADEEAGSARNPEVAQQAEIARYRADLERSVRPNGDEAADEGSPRRPQRPVTQRTQRPRSAQPPLVLVSEQRIDRPAETELVRPRRINTGALAVEELFDEDAPATPMPRGKAFDDFVGPMHLTTLAELTEAAAAYITHVEGLEEFSRPQVMRHVVSTNLPMTRSRENLLRTFGLLMRQGSLARSRRGQFQLAPGSEFAEQARRFAGQ</sequence>
<dbReference type="AlphaFoldDB" id="A0A2U2C4E6"/>
<feature type="region of interest" description="Disordered" evidence="2">
    <location>
        <begin position="88"/>
        <end position="148"/>
    </location>
</feature>
<feature type="region of interest" description="Disordered" evidence="2">
    <location>
        <begin position="261"/>
        <end position="303"/>
    </location>
</feature>
<protein>
    <recommendedName>
        <fullName evidence="5">Lipoprotein</fullName>
    </recommendedName>
</protein>
<comment type="caution">
    <text evidence="3">The sequence shown here is derived from an EMBL/GenBank/DDBJ whole genome shotgun (WGS) entry which is preliminary data.</text>
</comment>
<dbReference type="EMBL" id="QEYD01000016">
    <property type="protein sequence ID" value="PWE26743.1"/>
    <property type="molecule type" value="Genomic_DNA"/>
</dbReference>
<keyword evidence="1" id="KW-0175">Coiled coil</keyword>
<dbReference type="RefSeq" id="WP_109535129.1">
    <property type="nucleotide sequence ID" value="NZ_QEYD01000016.1"/>
</dbReference>
<evidence type="ECO:0000313" key="4">
    <source>
        <dbReference type="Proteomes" id="UP000244940"/>
    </source>
</evidence>
<feature type="region of interest" description="Disordered" evidence="2">
    <location>
        <begin position="540"/>
        <end position="560"/>
    </location>
</feature>
<feature type="compositionally biased region" description="Basic and acidic residues" evidence="2">
    <location>
        <begin position="856"/>
        <end position="866"/>
    </location>
</feature>
<dbReference type="Proteomes" id="UP000244940">
    <property type="component" value="Unassembled WGS sequence"/>
</dbReference>
<feature type="compositionally biased region" description="Polar residues" evidence="2">
    <location>
        <begin position="218"/>
        <end position="231"/>
    </location>
</feature>
<evidence type="ECO:0000313" key="3">
    <source>
        <dbReference type="EMBL" id="PWE26743.1"/>
    </source>
</evidence>
<dbReference type="PROSITE" id="PS51257">
    <property type="entry name" value="PROKAR_LIPOPROTEIN"/>
    <property type="match status" value="1"/>
</dbReference>
<feature type="compositionally biased region" description="Acidic residues" evidence="2">
    <location>
        <begin position="89"/>
        <end position="103"/>
    </location>
</feature>
<keyword evidence="4" id="KW-1185">Reference proteome</keyword>
<feature type="region of interest" description="Disordered" evidence="2">
    <location>
        <begin position="576"/>
        <end position="743"/>
    </location>
</feature>
<proteinExistence type="predicted"/>
<feature type="compositionally biased region" description="Low complexity" evidence="2">
    <location>
        <begin position="628"/>
        <end position="661"/>
    </location>
</feature>
<feature type="coiled-coil region" evidence="1">
    <location>
        <begin position="360"/>
        <end position="536"/>
    </location>
</feature>
<evidence type="ECO:0000256" key="2">
    <source>
        <dbReference type="SAM" id="MobiDB-lite"/>
    </source>
</evidence>
<reference evidence="3 4" key="1">
    <citation type="submission" date="2018-05" db="EMBL/GenBank/DDBJ databases">
        <title>Pararhodobacter marina sp. nov., isolated from deep-sea water of the Indian Ocean.</title>
        <authorList>
            <person name="Lai Q.Sr."/>
            <person name="Liu X."/>
            <person name="Shao Z."/>
        </authorList>
    </citation>
    <scope>NUCLEOTIDE SEQUENCE [LARGE SCALE GENOMIC DNA]</scope>
    <source>
        <strain evidence="3 4">CIC4N-9</strain>
    </source>
</reference>
<dbReference type="GeneID" id="94367587"/>